<dbReference type="InterPro" id="IPR017975">
    <property type="entry name" value="Tubulin_CS"/>
</dbReference>
<dbReference type="OrthoDB" id="1662883at2759"/>
<dbReference type="InterPro" id="IPR008280">
    <property type="entry name" value="Tub_FtsZ_C"/>
</dbReference>
<name>A0A834HS50_RHYFE</name>
<evidence type="ECO:0000313" key="8">
    <source>
        <dbReference type="Proteomes" id="UP000625711"/>
    </source>
</evidence>
<dbReference type="Pfam" id="PF00091">
    <property type="entry name" value="Tubulin"/>
    <property type="match status" value="1"/>
</dbReference>
<organism evidence="7 8">
    <name type="scientific">Rhynchophorus ferrugineus</name>
    <name type="common">Red palm weevil</name>
    <name type="synonym">Curculio ferrugineus</name>
    <dbReference type="NCBI Taxonomy" id="354439"/>
    <lineage>
        <taxon>Eukaryota</taxon>
        <taxon>Metazoa</taxon>
        <taxon>Ecdysozoa</taxon>
        <taxon>Arthropoda</taxon>
        <taxon>Hexapoda</taxon>
        <taxon>Insecta</taxon>
        <taxon>Pterygota</taxon>
        <taxon>Neoptera</taxon>
        <taxon>Endopterygota</taxon>
        <taxon>Coleoptera</taxon>
        <taxon>Polyphaga</taxon>
        <taxon>Cucujiformia</taxon>
        <taxon>Curculionidae</taxon>
        <taxon>Dryophthorinae</taxon>
        <taxon>Rhynchophorus</taxon>
    </lineage>
</organism>
<dbReference type="EMBL" id="JAACXV010014571">
    <property type="protein sequence ID" value="KAF7266077.1"/>
    <property type="molecule type" value="Genomic_DNA"/>
</dbReference>
<proteinExistence type="inferred from homology"/>
<dbReference type="PRINTS" id="PR01519">
    <property type="entry name" value="EPSLNTUBULIN"/>
</dbReference>
<dbReference type="GO" id="GO:0007017">
    <property type="term" value="P:microtubule-based process"/>
    <property type="evidence" value="ECO:0007669"/>
    <property type="project" value="InterPro"/>
</dbReference>
<dbReference type="PRINTS" id="PR01161">
    <property type="entry name" value="TUBULIN"/>
</dbReference>
<dbReference type="PANTHER" id="PTHR11588">
    <property type="entry name" value="TUBULIN"/>
    <property type="match status" value="1"/>
</dbReference>
<dbReference type="SUPFAM" id="SSF55307">
    <property type="entry name" value="Tubulin C-terminal domain-like"/>
    <property type="match status" value="1"/>
</dbReference>
<dbReference type="GO" id="GO:0005525">
    <property type="term" value="F:GTP binding"/>
    <property type="evidence" value="ECO:0007669"/>
    <property type="project" value="UniProtKB-UniRule"/>
</dbReference>
<evidence type="ECO:0000256" key="4">
    <source>
        <dbReference type="ARBA" id="ARBA00023134"/>
    </source>
</evidence>
<dbReference type="InterPro" id="IPR036525">
    <property type="entry name" value="Tubulin/FtsZ_GTPase_sf"/>
</dbReference>
<gene>
    <name evidence="7" type="ORF">GWI33_020588</name>
</gene>
<accession>A0A834HS50</accession>
<evidence type="ECO:0000256" key="3">
    <source>
        <dbReference type="ARBA" id="ARBA00022741"/>
    </source>
</evidence>
<dbReference type="SUPFAM" id="SSF52490">
    <property type="entry name" value="Tubulin nucleotide-binding domain-like"/>
    <property type="match status" value="1"/>
</dbReference>
<dbReference type="PROSITE" id="PS00227">
    <property type="entry name" value="TUBULIN"/>
    <property type="match status" value="1"/>
</dbReference>
<evidence type="ECO:0000256" key="2">
    <source>
        <dbReference type="ARBA" id="ARBA00022701"/>
    </source>
</evidence>
<dbReference type="InterPro" id="IPR000217">
    <property type="entry name" value="Tubulin"/>
</dbReference>
<evidence type="ECO:0000256" key="1">
    <source>
        <dbReference type="ARBA" id="ARBA00009636"/>
    </source>
</evidence>
<dbReference type="InterPro" id="IPR018316">
    <property type="entry name" value="Tubulin/FtsZ_2-layer-sand-dom"/>
</dbReference>
<dbReference type="AlphaFoldDB" id="A0A834HS50"/>
<keyword evidence="8" id="KW-1185">Reference proteome</keyword>
<protein>
    <recommendedName>
        <fullName evidence="6">Tubulin/FtsZ GTPase domain-containing protein</fullName>
    </recommendedName>
</protein>
<dbReference type="Pfam" id="PF03953">
    <property type="entry name" value="Tubulin_C"/>
    <property type="match status" value="1"/>
</dbReference>
<dbReference type="Gene3D" id="3.40.50.1440">
    <property type="entry name" value="Tubulin/FtsZ, GTPase domain"/>
    <property type="match status" value="1"/>
</dbReference>
<feature type="domain" description="Tubulin/FtsZ GTPase" evidence="6">
    <location>
        <begin position="59"/>
        <end position="270"/>
    </location>
</feature>
<dbReference type="InterPro" id="IPR004057">
    <property type="entry name" value="Epsilon_tubulin"/>
</dbReference>
<keyword evidence="4 5" id="KW-0342">GTP-binding</keyword>
<dbReference type="Gene3D" id="1.10.287.600">
    <property type="entry name" value="Helix hairpin bin"/>
    <property type="match status" value="1"/>
</dbReference>
<comment type="similarity">
    <text evidence="1 5">Belongs to the tubulin family.</text>
</comment>
<dbReference type="InterPro" id="IPR003008">
    <property type="entry name" value="Tubulin_FtsZ_GTPase"/>
</dbReference>
<dbReference type="InterPro" id="IPR023123">
    <property type="entry name" value="Tubulin_C"/>
</dbReference>
<dbReference type="Proteomes" id="UP000625711">
    <property type="component" value="Unassembled WGS sequence"/>
</dbReference>
<dbReference type="GO" id="GO:0005874">
    <property type="term" value="C:microtubule"/>
    <property type="evidence" value="ECO:0007669"/>
    <property type="project" value="UniProtKB-KW"/>
</dbReference>
<evidence type="ECO:0000256" key="5">
    <source>
        <dbReference type="RuleBase" id="RU000352"/>
    </source>
</evidence>
<comment type="caution">
    <text evidence="7">The sequence shown here is derived from an EMBL/GenBank/DDBJ whole genome shotgun (WGS) entry which is preliminary data.</text>
</comment>
<keyword evidence="2 5" id="KW-0493">Microtubule</keyword>
<dbReference type="SMART" id="SM00864">
    <property type="entry name" value="Tubulin"/>
    <property type="match status" value="1"/>
</dbReference>
<keyword evidence="3 5" id="KW-0547">Nucleotide-binding</keyword>
<sequence>MSEFITIQVGQCGNQIGSAYWPQILKEYNVSLHNNSAKPANTPSITQRSLSSFLTIQNTRKSNGCTSFYELINNKVKARAICIDMEDSVVARFRTGSLRGLFDDRCLLTNYPGSGNNWAEGFCEHGPNYKEKVLNVLRHVVERCDSLHGFLMFFSTGGGTGSGLGTYILRLLTDYYPKIEKFVSCVYSTGTEDVITCPYNNALATNQLLQHATCVFPVENRCLLDIVSRKNRNNFPYKSENSSMFRPFEDMNSIIVEMLLHLTSGSRFPGSLNFDMNEINTNMIPFPQMNFLTSGFNHFYSHSTKNMHSNNRQIKEEQFLASCNRSNQLIKVDPLASTSVLLSSTIIGRGNYNLTDLQTYTEKLQAKAKFAVWSKKSVKSGLCSIPPNDQNMALFSLFNTTGIRNLFDHIYSQYNRLYTKKAHLYHYTKINYFDSELFTESRESLLNAINSYKEVEKLCPINVPRLTPSFED</sequence>
<evidence type="ECO:0000313" key="7">
    <source>
        <dbReference type="EMBL" id="KAF7266077.1"/>
    </source>
</evidence>
<evidence type="ECO:0000259" key="6">
    <source>
        <dbReference type="SMART" id="SM00864"/>
    </source>
</evidence>
<reference evidence="7" key="1">
    <citation type="submission" date="2020-08" db="EMBL/GenBank/DDBJ databases">
        <title>Genome sequencing and assembly of the red palm weevil Rhynchophorus ferrugineus.</title>
        <authorList>
            <person name="Dias G.B."/>
            <person name="Bergman C.M."/>
            <person name="Manee M."/>
        </authorList>
    </citation>
    <scope>NUCLEOTIDE SEQUENCE</scope>
    <source>
        <strain evidence="7">AA-2017</strain>
        <tissue evidence="7">Whole larva</tissue>
    </source>
</reference>